<name>A0A1F5ELY7_9BACT</name>
<gene>
    <name evidence="7" type="ORF">A2811_01775</name>
</gene>
<comment type="caution">
    <text evidence="7">The sequence shown here is derived from an EMBL/GenBank/DDBJ whole genome shotgun (WGS) entry which is preliminary data.</text>
</comment>
<evidence type="ECO:0000259" key="6">
    <source>
        <dbReference type="Pfam" id="PF08334"/>
    </source>
</evidence>
<feature type="domain" description="Type II secretion system protein GspG C-terminal" evidence="6">
    <location>
        <begin position="31"/>
        <end position="75"/>
    </location>
</feature>
<evidence type="ECO:0000313" key="7">
    <source>
        <dbReference type="EMBL" id="OGD68236.1"/>
    </source>
</evidence>
<evidence type="ECO:0000256" key="3">
    <source>
        <dbReference type="ARBA" id="ARBA00022692"/>
    </source>
</evidence>
<dbReference type="PROSITE" id="PS00409">
    <property type="entry name" value="PROKAR_NTER_METHYL"/>
    <property type="match status" value="1"/>
</dbReference>
<dbReference type="Pfam" id="PF08334">
    <property type="entry name" value="T2SSG"/>
    <property type="match status" value="1"/>
</dbReference>
<sequence length="131" mass="14008">MKKGFTLIELLVVIAIIGILSSVVLASLNSAREKARDARRVSDVGQLSLALEMYYNDHTAYPLTAETLSPLVTESFLPVLPVDPSDSGAYSYTSDGTTYCLGIDLENTNSVPDNSNTACETSLTVNYAVAP</sequence>
<dbReference type="InterPro" id="IPR045584">
    <property type="entry name" value="Pilin-like"/>
</dbReference>
<dbReference type="InterPro" id="IPR013545">
    <property type="entry name" value="T2SS_protein-GspG_C"/>
</dbReference>
<keyword evidence="5" id="KW-0472">Membrane</keyword>
<evidence type="ECO:0000256" key="1">
    <source>
        <dbReference type="ARBA" id="ARBA00004167"/>
    </source>
</evidence>
<reference evidence="7 8" key="1">
    <citation type="journal article" date="2016" name="Nat. Commun.">
        <title>Thousands of microbial genomes shed light on interconnected biogeochemical processes in an aquifer system.</title>
        <authorList>
            <person name="Anantharaman K."/>
            <person name="Brown C.T."/>
            <person name="Hug L.A."/>
            <person name="Sharon I."/>
            <person name="Castelle C.J."/>
            <person name="Probst A.J."/>
            <person name="Thomas B.C."/>
            <person name="Singh A."/>
            <person name="Wilkins M.J."/>
            <person name="Karaoz U."/>
            <person name="Brodie E.L."/>
            <person name="Williams K.H."/>
            <person name="Hubbard S.S."/>
            <person name="Banfield J.F."/>
        </authorList>
    </citation>
    <scope>NUCLEOTIDE SEQUENCE [LARGE SCALE GENOMIC DNA]</scope>
</reference>
<dbReference type="SUPFAM" id="SSF54523">
    <property type="entry name" value="Pili subunits"/>
    <property type="match status" value="1"/>
</dbReference>
<evidence type="ECO:0000256" key="4">
    <source>
        <dbReference type="ARBA" id="ARBA00022989"/>
    </source>
</evidence>
<dbReference type="GO" id="GO:0015627">
    <property type="term" value="C:type II protein secretion system complex"/>
    <property type="evidence" value="ECO:0007669"/>
    <property type="project" value="InterPro"/>
</dbReference>
<organism evidence="7 8">
    <name type="scientific">Candidatus Campbellbacteria bacterium RIFCSPHIGHO2_01_FULL_34_10</name>
    <dbReference type="NCBI Taxonomy" id="1797577"/>
    <lineage>
        <taxon>Bacteria</taxon>
        <taxon>Candidatus Campbelliibacteriota</taxon>
    </lineage>
</organism>
<dbReference type="EMBL" id="MEZZ01000037">
    <property type="protein sequence ID" value="OGD68236.1"/>
    <property type="molecule type" value="Genomic_DNA"/>
</dbReference>
<evidence type="ECO:0000256" key="2">
    <source>
        <dbReference type="ARBA" id="ARBA00022481"/>
    </source>
</evidence>
<dbReference type="AlphaFoldDB" id="A0A1F5ELY7"/>
<dbReference type="Gene3D" id="3.30.700.10">
    <property type="entry name" value="Glycoprotein, Type 4 Pilin"/>
    <property type="match status" value="1"/>
</dbReference>
<dbReference type="InterPro" id="IPR012902">
    <property type="entry name" value="N_methyl_site"/>
</dbReference>
<dbReference type="PRINTS" id="PR00813">
    <property type="entry name" value="BCTERIALGSPG"/>
</dbReference>
<keyword evidence="4" id="KW-1133">Transmembrane helix</keyword>
<dbReference type="GO" id="GO:0015628">
    <property type="term" value="P:protein secretion by the type II secretion system"/>
    <property type="evidence" value="ECO:0007669"/>
    <property type="project" value="InterPro"/>
</dbReference>
<keyword evidence="2" id="KW-0488">Methylation</keyword>
<dbReference type="NCBIfam" id="TIGR02532">
    <property type="entry name" value="IV_pilin_GFxxxE"/>
    <property type="match status" value="1"/>
</dbReference>
<dbReference type="InterPro" id="IPR000983">
    <property type="entry name" value="Bac_GSPG_pilin"/>
</dbReference>
<proteinExistence type="predicted"/>
<keyword evidence="3" id="KW-0812">Transmembrane</keyword>
<dbReference type="PANTHER" id="PTHR30093">
    <property type="entry name" value="GENERAL SECRETION PATHWAY PROTEIN G"/>
    <property type="match status" value="1"/>
</dbReference>
<dbReference type="PANTHER" id="PTHR30093:SF44">
    <property type="entry name" value="TYPE II SECRETION SYSTEM CORE PROTEIN G"/>
    <property type="match status" value="1"/>
</dbReference>
<comment type="subcellular location">
    <subcellularLocation>
        <location evidence="1">Membrane</location>
        <topology evidence="1">Single-pass membrane protein</topology>
    </subcellularLocation>
</comment>
<protein>
    <recommendedName>
        <fullName evidence="6">Type II secretion system protein GspG C-terminal domain-containing protein</fullName>
    </recommendedName>
</protein>
<accession>A0A1F5ELY7</accession>
<dbReference type="GO" id="GO:0016020">
    <property type="term" value="C:membrane"/>
    <property type="evidence" value="ECO:0007669"/>
    <property type="project" value="UniProtKB-SubCell"/>
</dbReference>
<dbReference type="Pfam" id="PF07963">
    <property type="entry name" value="N_methyl"/>
    <property type="match status" value="1"/>
</dbReference>
<evidence type="ECO:0000313" key="8">
    <source>
        <dbReference type="Proteomes" id="UP000186670"/>
    </source>
</evidence>
<dbReference type="Proteomes" id="UP000186670">
    <property type="component" value="Unassembled WGS sequence"/>
</dbReference>
<evidence type="ECO:0000256" key="5">
    <source>
        <dbReference type="ARBA" id="ARBA00023136"/>
    </source>
</evidence>